<accession>X0ZZJ8</accession>
<protein>
    <submittedName>
        <fullName evidence="3">Uncharacterized protein</fullName>
    </submittedName>
</protein>
<evidence type="ECO:0000256" key="1">
    <source>
        <dbReference type="SAM" id="MobiDB-lite"/>
    </source>
</evidence>
<proteinExistence type="predicted"/>
<keyword evidence="2" id="KW-1133">Transmembrane helix</keyword>
<gene>
    <name evidence="3" type="ORF">S01H4_17629</name>
</gene>
<evidence type="ECO:0000256" key="2">
    <source>
        <dbReference type="SAM" id="Phobius"/>
    </source>
</evidence>
<reference evidence="3" key="1">
    <citation type="journal article" date="2014" name="Front. Microbiol.">
        <title>High frequency of phylogenetically diverse reductive dehalogenase-homologous genes in deep subseafloor sedimentary metagenomes.</title>
        <authorList>
            <person name="Kawai M."/>
            <person name="Futagami T."/>
            <person name="Toyoda A."/>
            <person name="Takaki Y."/>
            <person name="Nishi S."/>
            <person name="Hori S."/>
            <person name="Arai W."/>
            <person name="Tsubouchi T."/>
            <person name="Morono Y."/>
            <person name="Uchiyama I."/>
            <person name="Ito T."/>
            <person name="Fujiyama A."/>
            <person name="Inagaki F."/>
            <person name="Takami H."/>
        </authorList>
    </citation>
    <scope>NUCLEOTIDE SEQUENCE</scope>
    <source>
        <strain evidence="3">Expedition CK06-06</strain>
    </source>
</reference>
<feature type="transmembrane region" description="Helical" evidence="2">
    <location>
        <begin position="7"/>
        <end position="32"/>
    </location>
</feature>
<dbReference type="EMBL" id="BART01007777">
    <property type="protein sequence ID" value="GAG63332.1"/>
    <property type="molecule type" value="Genomic_DNA"/>
</dbReference>
<keyword evidence="2" id="KW-0472">Membrane</keyword>
<evidence type="ECO:0000313" key="3">
    <source>
        <dbReference type="EMBL" id="GAG63332.1"/>
    </source>
</evidence>
<name>X0ZZJ8_9ZZZZ</name>
<comment type="caution">
    <text evidence="3">The sequence shown here is derived from an EMBL/GenBank/DDBJ whole genome shotgun (WGS) entry which is preliminary data.</text>
</comment>
<feature type="region of interest" description="Disordered" evidence="1">
    <location>
        <begin position="143"/>
        <end position="217"/>
    </location>
</feature>
<feature type="compositionally biased region" description="Low complexity" evidence="1">
    <location>
        <begin position="155"/>
        <end position="166"/>
    </location>
</feature>
<organism evidence="3">
    <name type="scientific">marine sediment metagenome</name>
    <dbReference type="NCBI Taxonomy" id="412755"/>
    <lineage>
        <taxon>unclassified sequences</taxon>
        <taxon>metagenomes</taxon>
        <taxon>ecological metagenomes</taxon>
    </lineage>
</organism>
<feature type="compositionally biased region" description="Basic residues" evidence="1">
    <location>
        <begin position="180"/>
        <end position="189"/>
    </location>
</feature>
<feature type="transmembrane region" description="Helical" evidence="2">
    <location>
        <begin position="52"/>
        <end position="71"/>
    </location>
</feature>
<dbReference type="AlphaFoldDB" id="X0ZZJ8"/>
<feature type="non-terminal residue" evidence="3">
    <location>
        <position position="1"/>
    </location>
</feature>
<keyword evidence="2" id="KW-0812">Transmembrane</keyword>
<sequence>CQAFGPLVYMLPSVVGGVKGLVAAGPGLIGFFAKVPGVVTGAVGALGGMTPALLAAAPYIALAAGIAGLVIEFRALWKSAQETAAAIAECKLKTEEYAALTGKTAELEAVTPRVGEALLGYVTPGGGGTEIAQQRWMVEQAGEEAPGFTARHRAAQAAQGTGVAARGPGGGASRGDRARQRLHRQRPARRQAAAGCPRRRSGSDRRGALGDEVEAGQ</sequence>